<evidence type="ECO:0000313" key="4">
    <source>
        <dbReference type="Proteomes" id="UP000028525"/>
    </source>
</evidence>
<dbReference type="RefSeq" id="WP_038284100.1">
    <property type="nucleotide sequence ID" value="NZ_JPME01000029.1"/>
</dbReference>
<evidence type="ECO:0008006" key="5">
    <source>
        <dbReference type="Google" id="ProtNLM"/>
    </source>
</evidence>
<dbReference type="STRING" id="29354.IO98_20120"/>
<gene>
    <name evidence="3" type="ORF">IO98_20120</name>
</gene>
<evidence type="ECO:0000256" key="2">
    <source>
        <dbReference type="SAM" id="Phobius"/>
    </source>
</evidence>
<sequence>MRHKKSVMRSFMMVTQLGISVMVPVFVCILAGYYIDRYAGTKLTLLFMVLGFLAGGANAYKLAKATLAMNEREERVEDQKERVERQVEAGPKVHKPKQPSRVKGHDDEKLS</sequence>
<organism evidence="3 4">
    <name type="scientific">Lacrimispora celerecrescens</name>
    <dbReference type="NCBI Taxonomy" id="29354"/>
    <lineage>
        <taxon>Bacteria</taxon>
        <taxon>Bacillati</taxon>
        <taxon>Bacillota</taxon>
        <taxon>Clostridia</taxon>
        <taxon>Lachnospirales</taxon>
        <taxon>Lachnospiraceae</taxon>
        <taxon>Lacrimispora</taxon>
    </lineage>
</organism>
<keyword evidence="2" id="KW-1133">Transmembrane helix</keyword>
<accession>A0A084JFQ2</accession>
<proteinExistence type="predicted"/>
<dbReference type="AlphaFoldDB" id="A0A084JFQ2"/>
<dbReference type="InterPro" id="IPR032820">
    <property type="entry name" value="ATPase_put"/>
</dbReference>
<feature type="compositionally biased region" description="Basic residues" evidence="1">
    <location>
        <begin position="92"/>
        <end position="102"/>
    </location>
</feature>
<comment type="caution">
    <text evidence="3">The sequence shown here is derived from an EMBL/GenBank/DDBJ whole genome shotgun (WGS) entry which is preliminary data.</text>
</comment>
<evidence type="ECO:0000313" key="3">
    <source>
        <dbReference type="EMBL" id="KEZ87786.1"/>
    </source>
</evidence>
<dbReference type="EMBL" id="JPME01000029">
    <property type="protein sequence ID" value="KEZ87786.1"/>
    <property type="molecule type" value="Genomic_DNA"/>
</dbReference>
<feature type="transmembrane region" description="Helical" evidence="2">
    <location>
        <begin position="41"/>
        <end position="60"/>
    </location>
</feature>
<keyword evidence="4" id="KW-1185">Reference proteome</keyword>
<reference evidence="3 4" key="1">
    <citation type="submission" date="2014-07" db="EMBL/GenBank/DDBJ databases">
        <title>Draft genome of Clostridium celerecrescens 152B isolated from sediments associated with methane hydrate from Krishna Godavari basin.</title>
        <authorList>
            <person name="Honkalas V.S."/>
            <person name="Dabir A.P."/>
            <person name="Arora P."/>
            <person name="Dhakephalkar P.K."/>
        </authorList>
    </citation>
    <scope>NUCLEOTIDE SEQUENCE [LARGE SCALE GENOMIC DNA]</scope>
    <source>
        <strain evidence="3 4">152B</strain>
    </source>
</reference>
<protein>
    <recommendedName>
        <fullName evidence="5">ATP synthase subunit</fullName>
    </recommendedName>
</protein>
<dbReference type="Proteomes" id="UP000028525">
    <property type="component" value="Unassembled WGS sequence"/>
</dbReference>
<feature type="compositionally biased region" description="Basic and acidic residues" evidence="1">
    <location>
        <begin position="73"/>
        <end position="87"/>
    </location>
</feature>
<keyword evidence="2" id="KW-0472">Membrane</keyword>
<dbReference type="Pfam" id="PF09527">
    <property type="entry name" value="ATPase_gene1"/>
    <property type="match status" value="1"/>
</dbReference>
<dbReference type="OrthoDB" id="2087782at2"/>
<keyword evidence="2" id="KW-0812">Transmembrane</keyword>
<evidence type="ECO:0000256" key="1">
    <source>
        <dbReference type="SAM" id="MobiDB-lite"/>
    </source>
</evidence>
<name>A0A084JFQ2_9FIRM</name>
<feature type="transmembrane region" description="Helical" evidence="2">
    <location>
        <begin position="12"/>
        <end position="35"/>
    </location>
</feature>
<feature type="region of interest" description="Disordered" evidence="1">
    <location>
        <begin position="73"/>
        <end position="111"/>
    </location>
</feature>